<feature type="region of interest" description="Disordered" evidence="1">
    <location>
        <begin position="1"/>
        <end position="20"/>
    </location>
</feature>
<sequence>MKGATEGGDPLNDALKETQTEVSVRTRYVADIPRQSSMRSSTRFARMSERQAVMTECDRQNSSLRTGESALDVMEKQENLLSNQIPDKDLMGERIVTMTNEITALNAKFKVRPTDLSSSA</sequence>
<dbReference type="AlphaFoldDB" id="A0A0C9W476"/>
<dbReference type="EMBL" id="KN839865">
    <property type="protein sequence ID" value="KIJ61153.1"/>
    <property type="molecule type" value="Genomic_DNA"/>
</dbReference>
<evidence type="ECO:0000313" key="3">
    <source>
        <dbReference type="Proteomes" id="UP000053820"/>
    </source>
</evidence>
<proteinExistence type="predicted"/>
<dbReference type="HOGENOM" id="CLU_2049979_0_0_1"/>
<dbReference type="Proteomes" id="UP000053820">
    <property type="component" value="Unassembled WGS sequence"/>
</dbReference>
<dbReference type="OrthoDB" id="18797at2759"/>
<keyword evidence="3" id="KW-1185">Reference proteome</keyword>
<protein>
    <submittedName>
        <fullName evidence="2">Uncharacterized protein</fullName>
    </submittedName>
</protein>
<accession>A0A0C9W476</accession>
<reference evidence="2 3" key="1">
    <citation type="submission" date="2014-04" db="EMBL/GenBank/DDBJ databases">
        <title>Evolutionary Origins and Diversification of the Mycorrhizal Mutualists.</title>
        <authorList>
            <consortium name="DOE Joint Genome Institute"/>
            <consortium name="Mycorrhizal Genomics Consortium"/>
            <person name="Kohler A."/>
            <person name="Kuo A."/>
            <person name="Nagy L.G."/>
            <person name="Floudas D."/>
            <person name="Copeland A."/>
            <person name="Barry K.W."/>
            <person name="Cichocki N."/>
            <person name="Veneault-Fourrey C."/>
            <person name="LaButti K."/>
            <person name="Lindquist E.A."/>
            <person name="Lipzen A."/>
            <person name="Lundell T."/>
            <person name="Morin E."/>
            <person name="Murat C."/>
            <person name="Riley R."/>
            <person name="Ohm R."/>
            <person name="Sun H."/>
            <person name="Tunlid A."/>
            <person name="Henrissat B."/>
            <person name="Grigoriev I.V."/>
            <person name="Hibbett D.S."/>
            <person name="Martin F."/>
        </authorList>
    </citation>
    <scope>NUCLEOTIDE SEQUENCE [LARGE SCALE GENOMIC DNA]</scope>
    <source>
        <strain evidence="2 3">MD-312</strain>
    </source>
</reference>
<evidence type="ECO:0000256" key="1">
    <source>
        <dbReference type="SAM" id="MobiDB-lite"/>
    </source>
</evidence>
<name>A0A0C9W476_9AGAM</name>
<organism evidence="2 3">
    <name type="scientific">Hydnomerulius pinastri MD-312</name>
    <dbReference type="NCBI Taxonomy" id="994086"/>
    <lineage>
        <taxon>Eukaryota</taxon>
        <taxon>Fungi</taxon>
        <taxon>Dikarya</taxon>
        <taxon>Basidiomycota</taxon>
        <taxon>Agaricomycotina</taxon>
        <taxon>Agaricomycetes</taxon>
        <taxon>Agaricomycetidae</taxon>
        <taxon>Boletales</taxon>
        <taxon>Boletales incertae sedis</taxon>
        <taxon>Leucogyrophana</taxon>
    </lineage>
</organism>
<gene>
    <name evidence="2" type="ORF">HYDPIDRAFT_116467</name>
</gene>
<evidence type="ECO:0000313" key="2">
    <source>
        <dbReference type="EMBL" id="KIJ61153.1"/>
    </source>
</evidence>